<dbReference type="EMBL" id="LSRX01001977">
    <property type="protein sequence ID" value="OLP76588.1"/>
    <property type="molecule type" value="Genomic_DNA"/>
</dbReference>
<gene>
    <name evidence="2" type="ORF">AK812_SmicGene43456</name>
</gene>
<proteinExistence type="predicted"/>
<evidence type="ECO:0000313" key="3">
    <source>
        <dbReference type="Proteomes" id="UP000186817"/>
    </source>
</evidence>
<sequence>MQRQRQCRHPKRQRQRQRDDDPPTDGLGFKVGGQSFVNSSVGLTYLITFADTAVRGVEGSNYASKLITQFGGRETDTSSCLAFAPQSRRSRKTRSDWQVSNKDDFIKLEPYAVPCGVGWMKSNPTKWEGGSDLKPWECPFVATFGGYAFYTSELAIEKCLTVTYKMSSKVDVSSKLNRFVSPWPDMALRRLTSPQASEDWKISRGRGTDSGQVVRAVANDPDDRGPSDSGVIMPADCELALFCHNDVLSFLAVSLLIVPSAHFVDAFITMQIGGVRTGPRNRAPPVFLFVRLHLLAGVDGTVDPHCGAHDQFDCLMCFVDNTAAEHALSKRNSKNPALCWLIDSCWLWVAEQGLLVNFQRVTSRVNLSDEVFRGDFSKADDLGCQRLEPSFEKIWPDLLRLQEAPADWAAWDYQAIVDSLFA</sequence>
<name>A0A1Q9C0Y9_SYMMI</name>
<keyword evidence="3" id="KW-1185">Reference proteome</keyword>
<reference evidence="2 3" key="1">
    <citation type="submission" date="2016-02" db="EMBL/GenBank/DDBJ databases">
        <title>Genome analysis of coral dinoflagellate symbionts highlights evolutionary adaptations to a symbiotic lifestyle.</title>
        <authorList>
            <person name="Aranda M."/>
            <person name="Li Y."/>
            <person name="Liew Y.J."/>
            <person name="Baumgarten S."/>
            <person name="Simakov O."/>
            <person name="Wilson M."/>
            <person name="Piel J."/>
            <person name="Ashoor H."/>
            <person name="Bougouffa S."/>
            <person name="Bajic V.B."/>
            <person name="Ryu T."/>
            <person name="Ravasi T."/>
            <person name="Bayer T."/>
            <person name="Micklem G."/>
            <person name="Kim H."/>
            <person name="Bhak J."/>
            <person name="Lajeunesse T.C."/>
            <person name="Voolstra C.R."/>
        </authorList>
    </citation>
    <scope>NUCLEOTIDE SEQUENCE [LARGE SCALE GENOMIC DNA]</scope>
    <source>
        <strain evidence="2 3">CCMP2467</strain>
    </source>
</reference>
<protein>
    <submittedName>
        <fullName evidence="2">Uncharacterized protein</fullName>
    </submittedName>
</protein>
<dbReference type="OrthoDB" id="10288331at2759"/>
<feature type="compositionally biased region" description="Basic residues" evidence="1">
    <location>
        <begin position="1"/>
        <end position="15"/>
    </location>
</feature>
<accession>A0A1Q9C0Y9</accession>
<evidence type="ECO:0000256" key="1">
    <source>
        <dbReference type="SAM" id="MobiDB-lite"/>
    </source>
</evidence>
<feature type="region of interest" description="Disordered" evidence="1">
    <location>
        <begin position="1"/>
        <end position="31"/>
    </location>
</feature>
<dbReference type="AlphaFoldDB" id="A0A1Q9C0Y9"/>
<organism evidence="2 3">
    <name type="scientific">Symbiodinium microadriaticum</name>
    <name type="common">Dinoflagellate</name>
    <name type="synonym">Zooxanthella microadriatica</name>
    <dbReference type="NCBI Taxonomy" id="2951"/>
    <lineage>
        <taxon>Eukaryota</taxon>
        <taxon>Sar</taxon>
        <taxon>Alveolata</taxon>
        <taxon>Dinophyceae</taxon>
        <taxon>Suessiales</taxon>
        <taxon>Symbiodiniaceae</taxon>
        <taxon>Symbiodinium</taxon>
    </lineage>
</organism>
<evidence type="ECO:0000313" key="2">
    <source>
        <dbReference type="EMBL" id="OLP76588.1"/>
    </source>
</evidence>
<dbReference type="Proteomes" id="UP000186817">
    <property type="component" value="Unassembled WGS sequence"/>
</dbReference>
<comment type="caution">
    <text evidence="2">The sequence shown here is derived from an EMBL/GenBank/DDBJ whole genome shotgun (WGS) entry which is preliminary data.</text>
</comment>